<keyword evidence="3" id="KW-1185">Reference proteome</keyword>
<feature type="transmembrane region" description="Helical" evidence="1">
    <location>
        <begin position="376"/>
        <end position="398"/>
    </location>
</feature>
<evidence type="ECO:0000256" key="1">
    <source>
        <dbReference type="SAM" id="Phobius"/>
    </source>
</evidence>
<feature type="transmembrane region" description="Helical" evidence="1">
    <location>
        <begin position="480"/>
        <end position="501"/>
    </location>
</feature>
<protein>
    <submittedName>
        <fullName evidence="2">ABC-2 type transport system permease protein</fullName>
    </submittedName>
</protein>
<feature type="transmembrane region" description="Helical" evidence="1">
    <location>
        <begin position="173"/>
        <end position="192"/>
    </location>
</feature>
<evidence type="ECO:0000313" key="2">
    <source>
        <dbReference type="EMBL" id="SFV21185.1"/>
    </source>
</evidence>
<accession>A0A1I7MGZ1</accession>
<feature type="transmembrane region" description="Helical" evidence="1">
    <location>
        <begin position="59"/>
        <end position="78"/>
    </location>
</feature>
<keyword evidence="1" id="KW-0472">Membrane</keyword>
<dbReference type="RefSeq" id="WP_091694622.1">
    <property type="nucleotide sequence ID" value="NZ_FPCG01000002.1"/>
</dbReference>
<name>A0A1I7MGZ1_9MICC</name>
<organism evidence="2 3">
    <name type="scientific">Micrococcus terreus</name>
    <dbReference type="NCBI Taxonomy" id="574650"/>
    <lineage>
        <taxon>Bacteria</taxon>
        <taxon>Bacillati</taxon>
        <taxon>Actinomycetota</taxon>
        <taxon>Actinomycetes</taxon>
        <taxon>Micrococcales</taxon>
        <taxon>Micrococcaceae</taxon>
        <taxon>Micrococcus</taxon>
    </lineage>
</organism>
<keyword evidence="1" id="KW-1133">Transmembrane helix</keyword>
<feature type="transmembrane region" description="Helical" evidence="1">
    <location>
        <begin position="99"/>
        <end position="128"/>
    </location>
</feature>
<dbReference type="OrthoDB" id="3261041at2"/>
<gene>
    <name evidence="2" type="ORF">SAMN04487966_102227</name>
</gene>
<keyword evidence="1" id="KW-0812">Transmembrane</keyword>
<feature type="transmembrane region" description="Helical" evidence="1">
    <location>
        <begin position="449"/>
        <end position="474"/>
    </location>
</feature>
<feature type="transmembrane region" description="Helical" evidence="1">
    <location>
        <begin position="21"/>
        <end position="47"/>
    </location>
</feature>
<dbReference type="Proteomes" id="UP000198881">
    <property type="component" value="Unassembled WGS sequence"/>
</dbReference>
<dbReference type="EMBL" id="FPCG01000002">
    <property type="protein sequence ID" value="SFV21185.1"/>
    <property type="molecule type" value="Genomic_DNA"/>
</dbReference>
<feature type="transmembrane region" description="Helical" evidence="1">
    <location>
        <begin position="232"/>
        <end position="253"/>
    </location>
</feature>
<reference evidence="2 3" key="1">
    <citation type="submission" date="2016-10" db="EMBL/GenBank/DDBJ databases">
        <authorList>
            <person name="de Groot N.N."/>
        </authorList>
    </citation>
    <scope>NUCLEOTIDE SEQUENCE [LARGE SCALE GENOMIC DNA]</scope>
    <source>
        <strain evidence="2 3">CGMCC 1.7054</strain>
    </source>
</reference>
<proteinExistence type="predicted"/>
<sequence length="523" mass="54774">MVAHLIRLKLRLMVNGWRRSTMQLVFTVIGLAYLAGMLGVLSVGMFALAGESVQVRGTALVLAMSVAVVLWLVIPVFVSGVDPTLDPVNFVTFGIPPRTLVVGLLLAGTITLAGLGTALGLLATVAAWRDHPWAAAAAVLGAVLGTLFCVALSYAVTGLLASVAGRRRVRETLSLIAMVPLVLAGLIISQVADSIAQLWDRLPQIASVLAWTPLGSFTALPWTVAEGRLGEAAALLGLCLLWLAGALGLWMLAIRRSVESRGGAGATASRSTGLGLIGRTPATPAGAVMARSLIYWFKDPRYSASLVMLPALLLLFWFLGQQDGTYGLLLALGPITGFMLGYAISADISYDGSAFALHVTSGVSGRDDRIGRIAALLVWAVPATLLITLGSCALANEWAPLPGLLGLAFGALLAGAAVSALVSARFIYPVPPPGSSPFATPQGAMMRIMLVQLASMAVTVVLVLPELVLFIVALVTGDPLFHWLTLGVGLVLGAVLVWLGIRLGGRWFDRAQAETYQQVLRHA</sequence>
<feature type="transmembrane region" description="Helical" evidence="1">
    <location>
        <begin position="302"/>
        <end position="320"/>
    </location>
</feature>
<feature type="transmembrane region" description="Helical" evidence="1">
    <location>
        <begin position="134"/>
        <end position="161"/>
    </location>
</feature>
<feature type="transmembrane region" description="Helical" evidence="1">
    <location>
        <begin position="326"/>
        <end position="344"/>
    </location>
</feature>
<dbReference type="STRING" id="574650.SAMN04487966_102227"/>
<evidence type="ECO:0000313" key="3">
    <source>
        <dbReference type="Proteomes" id="UP000198881"/>
    </source>
</evidence>
<feature type="transmembrane region" description="Helical" evidence="1">
    <location>
        <begin position="404"/>
        <end position="428"/>
    </location>
</feature>
<dbReference type="AlphaFoldDB" id="A0A1I7MGZ1"/>